<protein>
    <submittedName>
        <fullName evidence="5">Cyclic di-GMP phosphodiesterase Gmr</fullName>
        <ecNumber evidence="5">3.1.4.52</ecNumber>
    </submittedName>
</protein>
<dbReference type="Proteomes" id="UP000094622">
    <property type="component" value="Unassembled WGS sequence"/>
</dbReference>
<dbReference type="AlphaFoldDB" id="A0A1E3H5R3"/>
<feature type="domain" description="PAS" evidence="1">
    <location>
        <begin position="58"/>
        <end position="129"/>
    </location>
</feature>
<dbReference type="SUPFAM" id="SSF141868">
    <property type="entry name" value="EAL domain-like"/>
    <property type="match status" value="1"/>
</dbReference>
<dbReference type="InterPro" id="IPR013655">
    <property type="entry name" value="PAS_fold_3"/>
</dbReference>
<dbReference type="CDD" id="cd01948">
    <property type="entry name" value="EAL"/>
    <property type="match status" value="1"/>
</dbReference>
<dbReference type="InterPro" id="IPR043128">
    <property type="entry name" value="Rev_trsase/Diguanyl_cyclase"/>
</dbReference>
<dbReference type="InterPro" id="IPR001633">
    <property type="entry name" value="EAL_dom"/>
</dbReference>
<comment type="caution">
    <text evidence="5">The sequence shown here is derived from an EMBL/GenBank/DDBJ whole genome shotgun (WGS) entry which is preliminary data.</text>
</comment>
<dbReference type="InterPro" id="IPR001610">
    <property type="entry name" value="PAC"/>
</dbReference>
<dbReference type="CDD" id="cd00130">
    <property type="entry name" value="PAS"/>
    <property type="match status" value="2"/>
</dbReference>
<dbReference type="Pfam" id="PF00990">
    <property type="entry name" value="GGDEF"/>
    <property type="match status" value="1"/>
</dbReference>
<feature type="domain" description="EAL" evidence="3">
    <location>
        <begin position="484"/>
        <end position="694"/>
    </location>
</feature>
<dbReference type="GO" id="GO:0071111">
    <property type="term" value="F:cyclic-guanylate-specific phosphodiesterase activity"/>
    <property type="evidence" value="ECO:0007669"/>
    <property type="project" value="UniProtKB-EC"/>
</dbReference>
<dbReference type="SMART" id="SM00086">
    <property type="entry name" value="PAC"/>
    <property type="match status" value="2"/>
</dbReference>
<dbReference type="PANTHER" id="PTHR44757:SF2">
    <property type="entry name" value="BIOFILM ARCHITECTURE MAINTENANCE PROTEIN MBAA"/>
    <property type="match status" value="1"/>
</dbReference>
<reference evidence="5 6" key="1">
    <citation type="submission" date="2016-07" db="EMBL/GenBank/DDBJ databases">
        <title>Draft Genome Sequence of Methylobrevis pamukkalensis PK2.</title>
        <authorList>
            <person name="Vasilenko O.V."/>
            <person name="Doronina N.V."/>
            <person name="Shmareva M.N."/>
            <person name="Tarlachkov S.V."/>
            <person name="Mustakhimov I."/>
            <person name="Trotsenko Y.A."/>
        </authorList>
    </citation>
    <scope>NUCLEOTIDE SEQUENCE [LARGE SCALE GENOMIC DNA]</scope>
    <source>
        <strain evidence="5 6">PK2</strain>
    </source>
</reference>
<accession>A0A1E3H5R3</accession>
<proteinExistence type="predicted"/>
<evidence type="ECO:0000259" key="1">
    <source>
        <dbReference type="PROSITE" id="PS50112"/>
    </source>
</evidence>
<feature type="domain" description="GGDEF" evidence="4">
    <location>
        <begin position="342"/>
        <end position="475"/>
    </location>
</feature>
<dbReference type="InterPro" id="IPR000160">
    <property type="entry name" value="GGDEF_dom"/>
</dbReference>
<dbReference type="SMART" id="SM00052">
    <property type="entry name" value="EAL"/>
    <property type="match status" value="1"/>
</dbReference>
<dbReference type="PROSITE" id="PS50883">
    <property type="entry name" value="EAL"/>
    <property type="match status" value="1"/>
</dbReference>
<dbReference type="PANTHER" id="PTHR44757">
    <property type="entry name" value="DIGUANYLATE CYCLASE DGCP"/>
    <property type="match status" value="1"/>
</dbReference>
<dbReference type="NCBIfam" id="TIGR00254">
    <property type="entry name" value="GGDEF"/>
    <property type="match status" value="1"/>
</dbReference>
<dbReference type="Pfam" id="PF00563">
    <property type="entry name" value="EAL"/>
    <property type="match status" value="1"/>
</dbReference>
<dbReference type="PATRIC" id="fig|1439726.3.peg.1023"/>
<dbReference type="InterPro" id="IPR029787">
    <property type="entry name" value="Nucleotide_cyclase"/>
</dbReference>
<dbReference type="InterPro" id="IPR000700">
    <property type="entry name" value="PAS-assoc_C"/>
</dbReference>
<dbReference type="PROSITE" id="PS50887">
    <property type="entry name" value="GGDEF"/>
    <property type="match status" value="1"/>
</dbReference>
<dbReference type="Gene3D" id="2.10.70.100">
    <property type="match status" value="1"/>
</dbReference>
<dbReference type="SUPFAM" id="SSF55073">
    <property type="entry name" value="Nucleotide cyclase"/>
    <property type="match status" value="1"/>
</dbReference>
<dbReference type="EC" id="3.1.4.52" evidence="5"/>
<gene>
    <name evidence="5" type="primary">gmr_3</name>
    <name evidence="5" type="ORF">A6302_00981</name>
</gene>
<keyword evidence="5" id="KW-0378">Hydrolase</keyword>
<evidence type="ECO:0000313" key="5">
    <source>
        <dbReference type="EMBL" id="ODN71644.1"/>
    </source>
</evidence>
<feature type="domain" description="PAC" evidence="2">
    <location>
        <begin position="134"/>
        <end position="187"/>
    </location>
</feature>
<dbReference type="CDD" id="cd01949">
    <property type="entry name" value="GGDEF"/>
    <property type="match status" value="1"/>
</dbReference>
<dbReference type="Gene3D" id="3.30.450.20">
    <property type="entry name" value="PAS domain"/>
    <property type="match status" value="2"/>
</dbReference>
<sequence>MTKGDVLTARPRRLGLRKRAEPAQAVAATADGAQAAFRSSVKTEFKVRDSAEQTLHEREELLRLAVEATRLGIWDMELPSHDTSWSGHLCELAGLPAGSRIDDEIFYRLVHPDDREKVDHEIRRIVESFSLIPYDITYRIRRADTGEERWWHERSQLVADTSGHPVRLVGAIQDITDSKTAEIERIGSEKRWRLALKAGRMVGWEMAVGADTVKWSDNAEEVLGSRSFGLVDFLAHVHDNDRNKLAGMLAAAPSEASNGIEVRFLHPDGRRIWLSVSMLLIDGDGGLPRIVGVTSDITLRKEAEARLRHAADHDALTGLVNRSGFQFALDRAFTDQRIAADRRFALILVDLDHFKEINDTLGHDAGDVLLREIARRILSVTGGAGTAARLGGDEFALLIDAEAAGGDVPAFTARLHGALCRSFEHRDKLFTVSASFGVACFTCADADPGGVFKDADLALYAAKRSGRSKVAVFTPQMRQAADRRSALLSEIKEALVDRRFVPFYQPKVDIVSGKVLGFEALARWLHPEKGVLTPAVFGPAFEDCDLATAIRESVFSALIEDMSAWLVRGLVPGRISLNLSSFDFAEPSLADDIIERLAAAGVPASLIEIEVTETVLLDSAARSVGPILETLSAAGMKISLDDFGTGYGSLTHLKRFPVNELKIDRSFVHHLEEDAGDSAIVTAVINLAAVSAST</sequence>
<dbReference type="InterPro" id="IPR035919">
    <property type="entry name" value="EAL_sf"/>
</dbReference>
<organism evidence="5 6">
    <name type="scientific">Methylobrevis pamukkalensis</name>
    <dbReference type="NCBI Taxonomy" id="1439726"/>
    <lineage>
        <taxon>Bacteria</taxon>
        <taxon>Pseudomonadati</taxon>
        <taxon>Pseudomonadota</taxon>
        <taxon>Alphaproteobacteria</taxon>
        <taxon>Hyphomicrobiales</taxon>
        <taxon>Pleomorphomonadaceae</taxon>
        <taxon>Methylobrevis</taxon>
    </lineage>
</organism>
<dbReference type="InterPro" id="IPR035965">
    <property type="entry name" value="PAS-like_dom_sf"/>
</dbReference>
<dbReference type="EMBL" id="MCRJ01000016">
    <property type="protein sequence ID" value="ODN71644.1"/>
    <property type="molecule type" value="Genomic_DNA"/>
</dbReference>
<dbReference type="SMART" id="SM00267">
    <property type="entry name" value="GGDEF"/>
    <property type="match status" value="1"/>
</dbReference>
<keyword evidence="6" id="KW-1185">Reference proteome</keyword>
<dbReference type="PROSITE" id="PS50113">
    <property type="entry name" value="PAC"/>
    <property type="match status" value="2"/>
</dbReference>
<dbReference type="PROSITE" id="PS50112">
    <property type="entry name" value="PAS"/>
    <property type="match status" value="1"/>
</dbReference>
<feature type="domain" description="PAC" evidence="2">
    <location>
        <begin position="258"/>
        <end position="309"/>
    </location>
</feature>
<evidence type="ECO:0000259" key="4">
    <source>
        <dbReference type="PROSITE" id="PS50887"/>
    </source>
</evidence>
<dbReference type="NCBIfam" id="TIGR00229">
    <property type="entry name" value="sensory_box"/>
    <property type="match status" value="2"/>
</dbReference>
<name>A0A1E3H5R3_9HYPH</name>
<dbReference type="InterPro" id="IPR052155">
    <property type="entry name" value="Biofilm_reg_signaling"/>
</dbReference>
<evidence type="ECO:0000259" key="2">
    <source>
        <dbReference type="PROSITE" id="PS50113"/>
    </source>
</evidence>
<dbReference type="InterPro" id="IPR000014">
    <property type="entry name" value="PAS"/>
</dbReference>
<dbReference type="Gene3D" id="3.30.70.270">
    <property type="match status" value="1"/>
</dbReference>
<dbReference type="SUPFAM" id="SSF55785">
    <property type="entry name" value="PYP-like sensor domain (PAS domain)"/>
    <property type="match status" value="2"/>
</dbReference>
<dbReference type="Pfam" id="PF08447">
    <property type="entry name" value="PAS_3"/>
    <property type="match status" value="2"/>
</dbReference>
<dbReference type="Gene3D" id="3.20.20.450">
    <property type="entry name" value="EAL domain"/>
    <property type="match status" value="1"/>
</dbReference>
<evidence type="ECO:0000313" key="6">
    <source>
        <dbReference type="Proteomes" id="UP000094622"/>
    </source>
</evidence>
<evidence type="ECO:0000259" key="3">
    <source>
        <dbReference type="PROSITE" id="PS50883"/>
    </source>
</evidence>